<protein>
    <recommendedName>
        <fullName evidence="4">RRM domain-containing protein</fullName>
    </recommendedName>
</protein>
<dbReference type="Gene3D" id="3.30.70.330">
    <property type="match status" value="1"/>
</dbReference>
<dbReference type="InterPro" id="IPR035979">
    <property type="entry name" value="RBD_domain_sf"/>
</dbReference>
<dbReference type="InterPro" id="IPR012677">
    <property type="entry name" value="Nucleotide-bd_a/b_plait_sf"/>
</dbReference>
<dbReference type="InterPro" id="IPR036621">
    <property type="entry name" value="Anticodon-bd_dom_sf"/>
</dbReference>
<dbReference type="RefSeq" id="XP_001744484.1">
    <property type="nucleotide sequence ID" value="XM_001744432.1"/>
</dbReference>
<feature type="region of interest" description="Disordered" evidence="3">
    <location>
        <begin position="463"/>
        <end position="553"/>
    </location>
</feature>
<feature type="compositionally biased region" description="Polar residues" evidence="3">
    <location>
        <begin position="119"/>
        <end position="139"/>
    </location>
</feature>
<accession>A9UVQ1</accession>
<dbReference type="OMA" id="SHICHER"/>
<proteinExistence type="predicted"/>
<evidence type="ECO:0000256" key="1">
    <source>
        <dbReference type="ARBA" id="ARBA00022884"/>
    </source>
</evidence>
<dbReference type="KEGG" id="mbr:MONBRDRAFT_7035"/>
<dbReference type="GeneID" id="5889902"/>
<feature type="compositionally biased region" description="Basic and acidic residues" evidence="3">
    <location>
        <begin position="205"/>
        <end position="215"/>
    </location>
</feature>
<dbReference type="Gene3D" id="3.40.50.800">
    <property type="entry name" value="Anticodon-binding domain"/>
    <property type="match status" value="1"/>
</dbReference>
<dbReference type="PANTHER" id="PTHR13968">
    <property type="entry name" value="HETEROGENEOUS NUCLEAR RIBONUCLEOPROTEIN"/>
    <property type="match status" value="1"/>
</dbReference>
<feature type="region of interest" description="Disordered" evidence="3">
    <location>
        <begin position="581"/>
        <end position="619"/>
    </location>
</feature>
<evidence type="ECO:0000256" key="3">
    <source>
        <dbReference type="SAM" id="MobiDB-lite"/>
    </source>
</evidence>
<feature type="compositionally biased region" description="Polar residues" evidence="3">
    <location>
        <begin position="68"/>
        <end position="89"/>
    </location>
</feature>
<feature type="compositionally biased region" description="Polar residues" evidence="3">
    <location>
        <begin position="20"/>
        <end position="35"/>
    </location>
</feature>
<feature type="compositionally biased region" description="Low complexity" evidence="3">
    <location>
        <begin position="257"/>
        <end position="266"/>
    </location>
</feature>
<dbReference type="InterPro" id="IPR000504">
    <property type="entry name" value="RRM_dom"/>
</dbReference>
<feature type="region of interest" description="Disordered" evidence="3">
    <location>
        <begin position="1"/>
        <end position="292"/>
    </location>
</feature>
<reference evidence="5 6" key="1">
    <citation type="journal article" date="2008" name="Nature">
        <title>The genome of the choanoflagellate Monosiga brevicollis and the origin of metazoans.</title>
        <authorList>
            <consortium name="JGI Sequencing"/>
            <person name="King N."/>
            <person name="Westbrook M.J."/>
            <person name="Young S.L."/>
            <person name="Kuo A."/>
            <person name="Abedin M."/>
            <person name="Chapman J."/>
            <person name="Fairclough S."/>
            <person name="Hellsten U."/>
            <person name="Isogai Y."/>
            <person name="Letunic I."/>
            <person name="Marr M."/>
            <person name="Pincus D."/>
            <person name="Putnam N."/>
            <person name="Rokas A."/>
            <person name="Wright K.J."/>
            <person name="Zuzow R."/>
            <person name="Dirks W."/>
            <person name="Good M."/>
            <person name="Goodstein D."/>
            <person name="Lemons D."/>
            <person name="Li W."/>
            <person name="Lyons J.B."/>
            <person name="Morris A."/>
            <person name="Nichols S."/>
            <person name="Richter D.J."/>
            <person name="Salamov A."/>
            <person name="Bork P."/>
            <person name="Lim W.A."/>
            <person name="Manning G."/>
            <person name="Miller W.T."/>
            <person name="McGinnis W."/>
            <person name="Shapiro H."/>
            <person name="Tjian R."/>
            <person name="Grigoriev I.V."/>
            <person name="Rokhsar D."/>
        </authorList>
    </citation>
    <scope>NUCLEOTIDE SEQUENCE [LARGE SCALE GENOMIC DNA]</scope>
    <source>
        <strain evidence="6">MX1 / ATCC 50154</strain>
    </source>
</reference>
<feature type="compositionally biased region" description="Basic and acidic residues" evidence="3">
    <location>
        <begin position="524"/>
        <end position="540"/>
    </location>
</feature>
<gene>
    <name evidence="5" type="ORF">MONBRDRAFT_7035</name>
</gene>
<dbReference type="PANTHER" id="PTHR13968:SF26">
    <property type="entry name" value="RRM DOMAIN-CONTAINING PROTEIN"/>
    <property type="match status" value="1"/>
</dbReference>
<keyword evidence="1 2" id="KW-0694">RNA-binding</keyword>
<organism evidence="5 6">
    <name type="scientific">Monosiga brevicollis</name>
    <name type="common">Choanoflagellate</name>
    <dbReference type="NCBI Taxonomy" id="81824"/>
    <lineage>
        <taxon>Eukaryota</taxon>
        <taxon>Choanoflagellata</taxon>
        <taxon>Craspedida</taxon>
        <taxon>Salpingoecidae</taxon>
        <taxon>Monosiga</taxon>
    </lineage>
</organism>
<dbReference type="EMBL" id="CH991547">
    <property type="protein sequence ID" value="EDQ90433.1"/>
    <property type="molecule type" value="Genomic_DNA"/>
</dbReference>
<dbReference type="SUPFAM" id="SSF54928">
    <property type="entry name" value="RNA-binding domain, RBD"/>
    <property type="match status" value="1"/>
</dbReference>
<dbReference type="PROSITE" id="PS50102">
    <property type="entry name" value="RRM"/>
    <property type="match status" value="1"/>
</dbReference>
<feature type="compositionally biased region" description="Polar residues" evidence="3">
    <location>
        <begin position="44"/>
        <end position="61"/>
    </location>
</feature>
<feature type="domain" description="RRM" evidence="4">
    <location>
        <begin position="289"/>
        <end position="360"/>
    </location>
</feature>
<feature type="compositionally biased region" description="Basic and acidic residues" evidence="3">
    <location>
        <begin position="140"/>
        <end position="150"/>
    </location>
</feature>
<feature type="compositionally biased region" description="Low complexity" evidence="3">
    <location>
        <begin position="232"/>
        <end position="249"/>
    </location>
</feature>
<dbReference type="STRING" id="81824.A9UVQ1"/>
<dbReference type="Pfam" id="PF00076">
    <property type="entry name" value="RRM_1"/>
    <property type="match status" value="1"/>
</dbReference>
<evidence type="ECO:0000259" key="4">
    <source>
        <dbReference type="PROSITE" id="PS50102"/>
    </source>
</evidence>
<dbReference type="Proteomes" id="UP000001357">
    <property type="component" value="Unassembled WGS sequence"/>
</dbReference>
<name>A9UVQ1_MONBE</name>
<dbReference type="eggNOG" id="KOG0118">
    <property type="taxonomic scope" value="Eukaryota"/>
</dbReference>
<evidence type="ECO:0000256" key="2">
    <source>
        <dbReference type="PROSITE-ProRule" id="PRU00176"/>
    </source>
</evidence>
<evidence type="ECO:0000313" key="6">
    <source>
        <dbReference type="Proteomes" id="UP000001357"/>
    </source>
</evidence>
<dbReference type="SMART" id="SM00360">
    <property type="entry name" value="RRM"/>
    <property type="match status" value="1"/>
</dbReference>
<dbReference type="InParanoid" id="A9UVQ1"/>
<dbReference type="InterPro" id="IPR051186">
    <property type="entry name" value="RRM_HNRPC/RALY_subfam"/>
</dbReference>
<feature type="compositionally biased region" description="Polar residues" evidence="3">
    <location>
        <begin position="167"/>
        <end position="178"/>
    </location>
</feature>
<dbReference type="GO" id="GO:0005634">
    <property type="term" value="C:nucleus"/>
    <property type="evidence" value="ECO:0000318"/>
    <property type="project" value="GO_Central"/>
</dbReference>
<dbReference type="GO" id="GO:0003723">
    <property type="term" value="F:RNA binding"/>
    <property type="evidence" value="ECO:0000318"/>
    <property type="project" value="GO_Central"/>
</dbReference>
<evidence type="ECO:0000313" key="5">
    <source>
        <dbReference type="EMBL" id="EDQ90433.1"/>
    </source>
</evidence>
<keyword evidence="6" id="KW-1185">Reference proteome</keyword>
<dbReference type="AlphaFoldDB" id="A9UVQ1"/>
<sequence length="619" mass="65315">MADQAPGQAPGSEVPEVLEESTNQSDPVSQPSSGMLSLPIPKAPQSSAGATESGQDGSSANLAADPPTGQSQVVASPAANTTMSYTAPSTVVELPPLQAPPREEASPPQLETDDKAETLASTTNTTDMAQQSPMDASASQERELPTKDAPSEAPSAETKDSAPGANAVQQRTVASQEGDSTDVPVDQQPKSAEAPDDTSATVVVKKKDAFGRDITYRVPANPESTPQPSKLAAAAPAKHAARSSPGRATSPRRGRSPARSGRGAPPDRFQKGHHSDGAMARSGSPPPHSRLFLGNLPCEKVSKRELMDMFGRYGRVLEISLHRSFGFVQFDSAQSAAAARDGEQGKVVGGLTLALSHRQGLRVVPDLRRPEDPDFADAIGREIADIGLHVDALAYQPAQNFQTLMEQIRDDGVKFVCVLPDAAGVRPTLDVHYMQGVPQVERDVVMAEAVRIIDAWQKRGPATAPALPTMPSHGSVAPAGVPQPRVPADPYGRPVRQPSPPPPSSRYEAQAPLHRGPPDVGRTYYDEHNGRAPNDYDRGYGRAAPPPSREAYEPAAYDNYARAPEPGRGYGGNSNSAISEVYNLIGDRGNSRGPPPAQADYGRAPAPAGYQPRDPHPAS</sequence>